<dbReference type="Proteomes" id="UP000189513">
    <property type="component" value="Unassembled WGS sequence"/>
</dbReference>
<dbReference type="AlphaFoldDB" id="A0A1V2L4T2"/>
<reference evidence="3" key="1">
    <citation type="journal article" date="2017" name="Genome Announc.">
        <title>Genome sequences of Cyberlindnera fabianii 65, Pichia kudriavzevii 129, and Saccharomyces cerevisiae 131 isolated from fermented masau fruits in Zimbabwe.</title>
        <authorList>
            <person name="van Rijswijck I.M.H."/>
            <person name="Derks M.F.L."/>
            <person name="Abee T."/>
            <person name="de Ridder D."/>
            <person name="Smid E.J."/>
        </authorList>
    </citation>
    <scope>NUCLEOTIDE SEQUENCE [LARGE SCALE GENOMIC DNA]</scope>
    <source>
        <strain evidence="3">65</strain>
    </source>
</reference>
<sequence length="263" mass="29641">MQSPQRDIDDTEKTQYTDEPQVPKLAITRNSTGTTESNSNGPYVASTQSFPPRRVDNIENTTNDNGNNSLLRPPNTPLGMTSGNNGDGFPFPYSTRTETNGGVSLYPTTTGYSQWEDTTNDATRETGVPTTPPDRLNDKVPRARPAVDYQDMLWTQIDILDDVRRMADQTSTDGSFFSAEHARALNELRDTQYALLNDLKACEKVLDSSDDHKVIWDSTDIESVRDRLYNREYFDGVKTGLEKVKARLEDVGESMRKIDDRRE</sequence>
<gene>
    <name evidence="2" type="ORF">BON22_3256</name>
</gene>
<evidence type="ECO:0000256" key="1">
    <source>
        <dbReference type="SAM" id="MobiDB-lite"/>
    </source>
</evidence>
<dbReference type="Pfam" id="PF17242">
    <property type="entry name" value="DUF5315"/>
    <property type="match status" value="1"/>
</dbReference>
<feature type="compositionally biased region" description="Polar residues" evidence="1">
    <location>
        <begin position="94"/>
        <end position="121"/>
    </location>
</feature>
<organism evidence="2 3">
    <name type="scientific">Cyberlindnera fabianii</name>
    <name type="common">Yeast</name>
    <name type="synonym">Hansenula fabianii</name>
    <dbReference type="NCBI Taxonomy" id="36022"/>
    <lineage>
        <taxon>Eukaryota</taxon>
        <taxon>Fungi</taxon>
        <taxon>Dikarya</taxon>
        <taxon>Ascomycota</taxon>
        <taxon>Saccharomycotina</taxon>
        <taxon>Saccharomycetes</taxon>
        <taxon>Phaffomycetales</taxon>
        <taxon>Phaffomycetaceae</taxon>
        <taxon>Cyberlindnera</taxon>
    </lineage>
</organism>
<protein>
    <submittedName>
        <fullName evidence="2">Uncharacterized protein</fullName>
    </submittedName>
</protein>
<feature type="compositionally biased region" description="Basic and acidic residues" evidence="1">
    <location>
        <begin position="1"/>
        <end position="16"/>
    </location>
</feature>
<feature type="region of interest" description="Disordered" evidence="1">
    <location>
        <begin position="1"/>
        <end position="140"/>
    </location>
</feature>
<evidence type="ECO:0000313" key="2">
    <source>
        <dbReference type="EMBL" id="ONH66917.1"/>
    </source>
</evidence>
<comment type="caution">
    <text evidence="2">The sequence shown here is derived from an EMBL/GenBank/DDBJ whole genome shotgun (WGS) entry which is preliminary data.</text>
</comment>
<feature type="compositionally biased region" description="Low complexity" evidence="1">
    <location>
        <begin position="58"/>
        <end position="68"/>
    </location>
</feature>
<keyword evidence="3" id="KW-1185">Reference proteome</keyword>
<feature type="compositionally biased region" description="Polar residues" evidence="1">
    <location>
        <begin position="28"/>
        <end position="50"/>
    </location>
</feature>
<dbReference type="VEuPathDB" id="FungiDB:BON22_3256"/>
<accession>A0A1V2L4T2</accession>
<evidence type="ECO:0000313" key="3">
    <source>
        <dbReference type="Proteomes" id="UP000189513"/>
    </source>
</evidence>
<proteinExistence type="predicted"/>
<dbReference type="EMBL" id="MPUK01000005">
    <property type="protein sequence ID" value="ONH66917.1"/>
    <property type="molecule type" value="Genomic_DNA"/>
</dbReference>
<name>A0A1V2L4T2_CYBFA</name>